<feature type="compositionally biased region" description="Low complexity" evidence="1">
    <location>
        <begin position="947"/>
        <end position="963"/>
    </location>
</feature>
<sequence length="1138" mass="120267">MHLPESLHVLLRMVLDNDLTTPVPMTLLPTHVPPASSTGYLPPSLACDFPPRPRLPPPTTTCPPVSAADVDGFCMEPQMPTFGQRMEASLVHAVTFCNGGPSSSINASASSPTFTSNFPGQLSIWSSSNFNRPKTRSAPAPAGLSVVGRDALILRYIDLDPNEPVLQEEASDTDDDDGDCNNEHQQEDRECAASEYHDQGGSALAAFVGSLTYCLHIPLDRSTHHRSPHLAGASPRFSTATVDTELDGDEWIEPPVSGQDMLILDLAAPPTFSVHSVCTLSRYYSPPSSARRWIFVGEQDEFTSLISRIPSRVPLVYTSTLPSPLSFTPGPVRAWWSWSDLVALTNRTAAPMAHLCERCSLVPSPTAPTSNTTTTLASHARLHATNSSTPGSVPRPPPPPISSPPPHSPLRPRSSSASTCDCCGGDLSTADTSFNMTETETDVATVDSATDVSDDEQVDTNAQHQRGPRPLLIPSHQHQHHAHQAHPRPGRPEPNPPEAPVFDDVDAPAVTLHALPSPTIVRQVIEDSGLPYRVILPESSPPTLVSTCVTPEDIGPAPLITMAVSDALAELKADLGMSADVRARDRLEENLIARRQILNLLYLVRIGNLAAHGGVTGVASAPVSTIGPTENAKAQDIPASGAPRRPSISAAAFSRRMSASLANIAARGRRRSSVTSEAPTVLDTPTIARNESWQAQPQAQKTLAAPESRRFYSLCRGCDVSSEVVWHCSLCRTCVSIDHHHCPACNQCVYVPGPSSLPQFRPVPATSSSSEDETMVQTHPQSSQAPARVTEGDARPSRISFAPDPPRDSAATSTVDARRRLASLRTGLRASVHYHHCPTCAHTSDQEGILLKAPVDTVHAQVWADLHWVQWVLEQVPPDMVDDAVATAQSVVSSLVYLAIGQVAPVFGLADLARGSMLSTVPEGWKIEEGAWSDDTDCDDRDDVGDQDQGSSGKSSYSFAQASPAGASAKHGPPPLLTINTGNLLPPAHAFGSISAPPSASVVTPTSSPHPAPISLIKDPATGVLRRNHMHHSSSSFASPPIVGAGGSLPSTPVRGVLPKVLSTEDLTVIQGSGSSSGSTAHVTTAAGDAAGGANGLAGSRKSWEPVHLRPGVIAYPTTTTTRAGAGNANVNGAPGTR</sequence>
<feature type="compositionally biased region" description="Basic residues" evidence="1">
    <location>
        <begin position="477"/>
        <end position="489"/>
    </location>
</feature>
<name>A0A1Y2I671_9FUNG</name>
<dbReference type="PROSITE" id="PS50216">
    <property type="entry name" value="DHHC"/>
    <property type="match status" value="1"/>
</dbReference>
<keyword evidence="3" id="KW-1185">Reference proteome</keyword>
<organism evidence="2 3">
    <name type="scientific">Catenaria anguillulae PL171</name>
    <dbReference type="NCBI Taxonomy" id="765915"/>
    <lineage>
        <taxon>Eukaryota</taxon>
        <taxon>Fungi</taxon>
        <taxon>Fungi incertae sedis</taxon>
        <taxon>Blastocladiomycota</taxon>
        <taxon>Blastocladiomycetes</taxon>
        <taxon>Blastocladiales</taxon>
        <taxon>Catenariaceae</taxon>
        <taxon>Catenaria</taxon>
    </lineage>
</organism>
<reference evidence="2 3" key="1">
    <citation type="submission" date="2016-07" db="EMBL/GenBank/DDBJ databases">
        <title>Pervasive Adenine N6-methylation of Active Genes in Fungi.</title>
        <authorList>
            <consortium name="DOE Joint Genome Institute"/>
            <person name="Mondo S.J."/>
            <person name="Dannebaum R.O."/>
            <person name="Kuo R.C."/>
            <person name="Labutti K."/>
            <person name="Haridas S."/>
            <person name="Kuo A."/>
            <person name="Salamov A."/>
            <person name="Ahrendt S.R."/>
            <person name="Lipzen A."/>
            <person name="Sullivan W."/>
            <person name="Andreopoulos W.B."/>
            <person name="Clum A."/>
            <person name="Lindquist E."/>
            <person name="Daum C."/>
            <person name="Ramamoorthy G.K."/>
            <person name="Gryganskyi A."/>
            <person name="Culley D."/>
            <person name="Magnuson J.K."/>
            <person name="James T.Y."/>
            <person name="O'Malley M.A."/>
            <person name="Stajich J.E."/>
            <person name="Spatafora J.W."/>
            <person name="Visel A."/>
            <person name="Grigoriev I.V."/>
        </authorList>
    </citation>
    <scope>NUCLEOTIDE SEQUENCE [LARGE SCALE GENOMIC DNA]</scope>
    <source>
        <strain evidence="2 3">PL171</strain>
    </source>
</reference>
<feature type="compositionally biased region" description="Pro residues" evidence="1">
    <location>
        <begin position="393"/>
        <end position="409"/>
    </location>
</feature>
<accession>A0A1Y2I671</accession>
<feature type="region of interest" description="Disordered" evidence="1">
    <location>
        <begin position="384"/>
        <end position="421"/>
    </location>
</feature>
<feature type="compositionally biased region" description="Polar residues" evidence="1">
    <location>
        <begin position="765"/>
        <end position="785"/>
    </location>
</feature>
<feature type="compositionally biased region" description="Acidic residues" evidence="1">
    <location>
        <begin position="931"/>
        <end position="946"/>
    </location>
</feature>
<feature type="compositionally biased region" description="Polar residues" evidence="1">
    <location>
        <begin position="1072"/>
        <end position="1083"/>
    </location>
</feature>
<feature type="region of interest" description="Disordered" evidence="1">
    <location>
        <begin position="761"/>
        <end position="814"/>
    </location>
</feature>
<feature type="compositionally biased region" description="Basic and acidic residues" evidence="1">
    <location>
        <begin position="181"/>
        <end position="195"/>
    </location>
</feature>
<proteinExistence type="predicted"/>
<feature type="region of interest" description="Disordered" evidence="1">
    <location>
        <begin position="445"/>
        <end position="503"/>
    </location>
</feature>
<feature type="region of interest" description="Disordered" evidence="1">
    <location>
        <begin position="928"/>
        <end position="981"/>
    </location>
</feature>
<comment type="caution">
    <text evidence="2">The sequence shown here is derived from an EMBL/GenBank/DDBJ whole genome shotgun (WGS) entry which is preliminary data.</text>
</comment>
<feature type="region of interest" description="Disordered" evidence="1">
    <location>
        <begin position="1119"/>
        <end position="1138"/>
    </location>
</feature>
<feature type="region of interest" description="Disordered" evidence="1">
    <location>
        <begin position="626"/>
        <end position="645"/>
    </location>
</feature>
<feature type="region of interest" description="Disordered" evidence="1">
    <location>
        <begin position="163"/>
        <end position="195"/>
    </location>
</feature>
<dbReference type="AlphaFoldDB" id="A0A1Y2I671"/>
<evidence type="ECO:0000313" key="3">
    <source>
        <dbReference type="Proteomes" id="UP000193411"/>
    </source>
</evidence>
<dbReference type="OrthoDB" id="10403359at2759"/>
<evidence type="ECO:0000313" key="2">
    <source>
        <dbReference type="EMBL" id="ORZ41563.1"/>
    </source>
</evidence>
<feature type="region of interest" description="Disordered" evidence="1">
    <location>
        <begin position="1072"/>
        <end position="1097"/>
    </location>
</feature>
<dbReference type="EMBL" id="MCFL01000001">
    <property type="protein sequence ID" value="ORZ41563.1"/>
    <property type="molecule type" value="Genomic_DNA"/>
</dbReference>
<evidence type="ECO:0000256" key="1">
    <source>
        <dbReference type="SAM" id="MobiDB-lite"/>
    </source>
</evidence>
<gene>
    <name evidence="2" type="ORF">BCR44DRAFT_1423067</name>
</gene>
<dbReference type="Proteomes" id="UP000193411">
    <property type="component" value="Unassembled WGS sequence"/>
</dbReference>
<protein>
    <submittedName>
        <fullName evidence="2">Uncharacterized protein</fullName>
    </submittedName>
</protein>
<feature type="compositionally biased region" description="Acidic residues" evidence="1">
    <location>
        <begin position="169"/>
        <end position="180"/>
    </location>
</feature>